<keyword evidence="3" id="KW-1185">Reference proteome</keyword>
<name>A0A1E7FPE1_9STRA</name>
<organism evidence="2 3">
    <name type="scientific">Fragilariopsis cylindrus CCMP1102</name>
    <dbReference type="NCBI Taxonomy" id="635003"/>
    <lineage>
        <taxon>Eukaryota</taxon>
        <taxon>Sar</taxon>
        <taxon>Stramenopiles</taxon>
        <taxon>Ochrophyta</taxon>
        <taxon>Bacillariophyta</taxon>
        <taxon>Bacillariophyceae</taxon>
        <taxon>Bacillariophycidae</taxon>
        <taxon>Bacillariales</taxon>
        <taxon>Bacillariaceae</taxon>
        <taxon>Fragilariopsis</taxon>
    </lineage>
</organism>
<keyword evidence="1" id="KW-0732">Signal</keyword>
<dbReference type="KEGG" id="fcy:FRACYDRAFT_236026"/>
<protein>
    <submittedName>
        <fullName evidence="2">Uncharacterized protein</fullName>
    </submittedName>
</protein>
<dbReference type="AlphaFoldDB" id="A0A1E7FPE1"/>
<gene>
    <name evidence="2" type="ORF">FRACYDRAFT_236026</name>
</gene>
<evidence type="ECO:0000313" key="2">
    <source>
        <dbReference type="EMBL" id="OEU19965.1"/>
    </source>
</evidence>
<feature type="signal peptide" evidence="1">
    <location>
        <begin position="1"/>
        <end position="17"/>
    </location>
</feature>
<dbReference type="InParanoid" id="A0A1E7FPE1"/>
<feature type="chain" id="PRO_5009193400" evidence="1">
    <location>
        <begin position="18"/>
        <end position="266"/>
    </location>
</feature>
<dbReference type="EMBL" id="KV784355">
    <property type="protein sequence ID" value="OEU19965.1"/>
    <property type="molecule type" value="Genomic_DNA"/>
</dbReference>
<sequence>MKFSAASLLLLAGYASAGKPELSFTLTDGSFSDIKSATSPKVTFLGGNGNSGNVKYGGSVDLAENGTPKSIWGSKTTGVGSGWNLKSKIEVSQGVYDFPGEEDSGAYVSIQADNDDKDTFVWAAASISKGDVSPLRAGAKKVIEADAGKILISTNHDFRDEETTVVAGFEKDGTQAYLSVVGEKNLLVKHNINDENSVSIKTGLNGLILASVQNDSDLGSTTVTYTPEEVDVEIKNDGWKAGISSSMPITSGQPNVRFSKSISFQP</sequence>
<dbReference type="Proteomes" id="UP000095751">
    <property type="component" value="Unassembled WGS sequence"/>
</dbReference>
<evidence type="ECO:0000313" key="3">
    <source>
        <dbReference type="Proteomes" id="UP000095751"/>
    </source>
</evidence>
<proteinExistence type="predicted"/>
<evidence type="ECO:0000256" key="1">
    <source>
        <dbReference type="SAM" id="SignalP"/>
    </source>
</evidence>
<accession>A0A1E7FPE1</accession>
<reference evidence="2 3" key="1">
    <citation type="submission" date="2016-09" db="EMBL/GenBank/DDBJ databases">
        <title>Extensive genetic diversity and differential bi-allelic expression allows diatom success in the polar Southern Ocean.</title>
        <authorList>
            <consortium name="DOE Joint Genome Institute"/>
            <person name="Mock T."/>
            <person name="Otillar R.P."/>
            <person name="Strauss J."/>
            <person name="Dupont C."/>
            <person name="Frickenhaus S."/>
            <person name="Maumus F."/>
            <person name="Mcmullan M."/>
            <person name="Sanges R."/>
            <person name="Schmutz J."/>
            <person name="Toseland A."/>
            <person name="Valas R."/>
            <person name="Veluchamy A."/>
            <person name="Ward B.J."/>
            <person name="Allen A."/>
            <person name="Barry K."/>
            <person name="Falciatore A."/>
            <person name="Ferrante M."/>
            <person name="Fortunato A.E."/>
            <person name="Gloeckner G."/>
            <person name="Gruber A."/>
            <person name="Hipkin R."/>
            <person name="Janech M."/>
            <person name="Kroth P."/>
            <person name="Leese F."/>
            <person name="Lindquist E."/>
            <person name="Lyon B.R."/>
            <person name="Martin J."/>
            <person name="Mayer C."/>
            <person name="Parker M."/>
            <person name="Quesneville H."/>
            <person name="Raymond J."/>
            <person name="Uhlig C."/>
            <person name="Valentin K.U."/>
            <person name="Worden A.Z."/>
            <person name="Armbrust E.V."/>
            <person name="Bowler C."/>
            <person name="Green B."/>
            <person name="Moulton V."/>
            <person name="Van Oosterhout C."/>
            <person name="Grigoriev I."/>
        </authorList>
    </citation>
    <scope>NUCLEOTIDE SEQUENCE [LARGE SCALE GENOMIC DNA]</scope>
    <source>
        <strain evidence="2 3">CCMP1102</strain>
    </source>
</reference>